<comment type="similarity">
    <text evidence="1">Belongs to the UPF0162 family.</text>
</comment>
<dbReference type="Gene3D" id="1.25.40.10">
    <property type="entry name" value="Tetratricopeptide repeat domain"/>
    <property type="match status" value="1"/>
</dbReference>
<sequence>MDNQLLWHDFYQEINQPDEQIDLAKASLCYAQAEYPDLDLQKYLSFLDAIASEVQSQLAGETYPLKVIKTINFELFDGLGFQGNLRRYYEAENSFLNRVIERRVGIPITLSVIYLAVAQRINFPMVGIGMPGHFLIRPDFEEVGIFVDAFSQGEILFEQDCQRKLSKIYQQPVQLKQNWLVPVSNKQILARMLNNLKFIYLHQRQVNKALAIMSGIIKMFPDNSEEIRDRGLLYYQTNRWQEALIDLEYFLKIAPDSDDAETIRLLLEKINQVS</sequence>
<dbReference type="Pfam" id="PF13369">
    <property type="entry name" value="Transglut_core2"/>
    <property type="match status" value="1"/>
</dbReference>
<dbReference type="Proteomes" id="UP000729733">
    <property type="component" value="Unassembled WGS sequence"/>
</dbReference>
<evidence type="ECO:0000313" key="5">
    <source>
        <dbReference type="Proteomes" id="UP000729733"/>
    </source>
</evidence>
<dbReference type="InterPro" id="IPR011990">
    <property type="entry name" value="TPR-like_helical_dom_sf"/>
</dbReference>
<dbReference type="EMBL" id="JADWDC010000001">
    <property type="protein sequence ID" value="MCC0175429.1"/>
    <property type="molecule type" value="Genomic_DNA"/>
</dbReference>
<evidence type="ECO:0000259" key="3">
    <source>
        <dbReference type="Pfam" id="PF13369"/>
    </source>
</evidence>
<dbReference type="RefSeq" id="WP_229638428.1">
    <property type="nucleotide sequence ID" value="NZ_JADWDC010000001.1"/>
</dbReference>
<dbReference type="PANTHER" id="PTHR31350:SF21">
    <property type="entry name" value="F-BOX ONLY PROTEIN 21"/>
    <property type="match status" value="1"/>
</dbReference>
<dbReference type="Pfam" id="PF13371">
    <property type="entry name" value="TPR_9"/>
    <property type="match status" value="1"/>
</dbReference>
<dbReference type="InterPro" id="IPR019734">
    <property type="entry name" value="TPR_rpt"/>
</dbReference>
<comment type="caution">
    <text evidence="4">The sequence shown here is derived from an EMBL/GenBank/DDBJ whole genome shotgun (WGS) entry which is preliminary data.</text>
</comment>
<organism evidence="4 5">
    <name type="scientific">Waterburya agarophytonicola KI4</name>
    <dbReference type="NCBI Taxonomy" id="2874699"/>
    <lineage>
        <taxon>Bacteria</taxon>
        <taxon>Bacillati</taxon>
        <taxon>Cyanobacteriota</taxon>
        <taxon>Cyanophyceae</taxon>
        <taxon>Pleurocapsales</taxon>
        <taxon>Hyellaceae</taxon>
        <taxon>Waterburya</taxon>
        <taxon>Waterburya agarophytonicola</taxon>
    </lineage>
</organism>
<dbReference type="InterPro" id="IPR032698">
    <property type="entry name" value="SirB1_N"/>
</dbReference>
<dbReference type="AlphaFoldDB" id="A0A964BL74"/>
<dbReference type="SUPFAM" id="SSF48452">
    <property type="entry name" value="TPR-like"/>
    <property type="match status" value="1"/>
</dbReference>
<dbReference type="PANTHER" id="PTHR31350">
    <property type="entry name" value="SI:DKEY-261L7.2"/>
    <property type="match status" value="1"/>
</dbReference>
<evidence type="ECO:0000256" key="2">
    <source>
        <dbReference type="PROSITE-ProRule" id="PRU00339"/>
    </source>
</evidence>
<feature type="repeat" description="TPR" evidence="2">
    <location>
        <begin position="224"/>
        <end position="257"/>
    </location>
</feature>
<evidence type="ECO:0000256" key="1">
    <source>
        <dbReference type="ARBA" id="ARBA00007100"/>
    </source>
</evidence>
<feature type="domain" description="Protein SirB1 N-terminal" evidence="3">
    <location>
        <begin position="42"/>
        <end position="194"/>
    </location>
</feature>
<keyword evidence="5" id="KW-1185">Reference proteome</keyword>
<keyword evidence="2" id="KW-0802">TPR repeat</keyword>
<dbReference type="PROSITE" id="PS50005">
    <property type="entry name" value="TPR"/>
    <property type="match status" value="1"/>
</dbReference>
<accession>A0A964BL74</accession>
<proteinExistence type="inferred from homology"/>
<name>A0A964BL74_9CYAN</name>
<protein>
    <submittedName>
        <fullName evidence="4">Transglutaminase family protein</fullName>
    </submittedName>
</protein>
<evidence type="ECO:0000313" key="4">
    <source>
        <dbReference type="EMBL" id="MCC0175429.1"/>
    </source>
</evidence>
<gene>
    <name evidence="4" type="ORF">I4641_00340</name>
</gene>
<reference evidence="4" key="1">
    <citation type="journal article" date="2021" name="Antonie Van Leeuwenhoek">
        <title>Draft genome and description of Waterburya agarophytonicola gen. nov. sp. nov. (Pleurocapsales, Cyanobacteria): a seaweed symbiont.</title>
        <authorList>
            <person name="Bonthond G."/>
            <person name="Shalygin S."/>
            <person name="Bayer T."/>
            <person name="Weinberger F."/>
        </authorList>
    </citation>
    <scope>NUCLEOTIDE SEQUENCE</scope>
    <source>
        <strain evidence="4">KI4</strain>
    </source>
</reference>